<dbReference type="Pfam" id="PF00881">
    <property type="entry name" value="Nitroreductase"/>
    <property type="match status" value="1"/>
</dbReference>
<dbReference type="RefSeq" id="WP_344612925.1">
    <property type="nucleotide sequence ID" value="NZ_BAAARV010000024.1"/>
</dbReference>
<dbReference type="Gene3D" id="3.40.109.10">
    <property type="entry name" value="NADH Oxidase"/>
    <property type="match status" value="1"/>
</dbReference>
<comment type="caution">
    <text evidence="2">The sequence shown here is derived from an EMBL/GenBank/DDBJ whole genome shotgun (WGS) entry which is preliminary data.</text>
</comment>
<dbReference type="EMBL" id="BAAARV010000024">
    <property type="protein sequence ID" value="GAA2344179.1"/>
    <property type="molecule type" value="Genomic_DNA"/>
</dbReference>
<evidence type="ECO:0000313" key="2">
    <source>
        <dbReference type="EMBL" id="GAA2344179.1"/>
    </source>
</evidence>
<dbReference type="InterPro" id="IPR000415">
    <property type="entry name" value="Nitroreductase-like"/>
</dbReference>
<evidence type="ECO:0000313" key="3">
    <source>
        <dbReference type="Proteomes" id="UP001501444"/>
    </source>
</evidence>
<proteinExistence type="predicted"/>
<evidence type="ECO:0000259" key="1">
    <source>
        <dbReference type="Pfam" id="PF00881"/>
    </source>
</evidence>
<dbReference type="NCBIfam" id="NF047509">
    <property type="entry name" value="Rv3131_FMN_oxido"/>
    <property type="match status" value="1"/>
</dbReference>
<dbReference type="SUPFAM" id="SSF55469">
    <property type="entry name" value="FMN-dependent nitroreductase-like"/>
    <property type="match status" value="2"/>
</dbReference>
<accession>A0ABP5T504</accession>
<dbReference type="InterPro" id="IPR029479">
    <property type="entry name" value="Nitroreductase"/>
</dbReference>
<reference evidence="3" key="1">
    <citation type="journal article" date="2019" name="Int. J. Syst. Evol. Microbiol.">
        <title>The Global Catalogue of Microorganisms (GCM) 10K type strain sequencing project: providing services to taxonomists for standard genome sequencing and annotation.</title>
        <authorList>
            <consortium name="The Broad Institute Genomics Platform"/>
            <consortium name="The Broad Institute Genome Sequencing Center for Infectious Disease"/>
            <person name="Wu L."/>
            <person name="Ma J."/>
        </authorList>
    </citation>
    <scope>NUCLEOTIDE SEQUENCE [LARGE SCALE GENOMIC DNA]</scope>
    <source>
        <strain evidence="3">JCM 3272</strain>
    </source>
</reference>
<name>A0ABP5T504_9ACTN</name>
<dbReference type="PANTHER" id="PTHR23026:SF123">
    <property type="entry name" value="NAD(P)H NITROREDUCTASE RV3131-RELATED"/>
    <property type="match status" value="1"/>
</dbReference>
<organism evidence="2 3">
    <name type="scientific">Dactylosporangium salmoneum</name>
    <dbReference type="NCBI Taxonomy" id="53361"/>
    <lineage>
        <taxon>Bacteria</taxon>
        <taxon>Bacillati</taxon>
        <taxon>Actinomycetota</taxon>
        <taxon>Actinomycetes</taxon>
        <taxon>Micromonosporales</taxon>
        <taxon>Micromonosporaceae</taxon>
        <taxon>Dactylosporangium</taxon>
    </lineage>
</organism>
<keyword evidence="3" id="KW-1185">Reference proteome</keyword>
<sequence length="344" mass="36741">MNERLSDRTAAACLRAAVAAPSIHNTQPWRFRFDGTAFDLFTDPRRALGAIDPDGRGLHISIGAAACNLRVALAAEGWATRIERPGPGGGAARITPVARLGTSPATLALAGAIARRRTNREPFSDAAVPAAVLDALRRAAAADGIRLVVLDPVRRGAVLALTGAADAWQRADPRYRSELAAWTTGHAERRDGVPATVFGPRSTTSAIALRDFGLQLTGADRDTARFETHPRLVVLHSRGDDPGRWLDAGRALERVLLTAAVHGLAAQPMTQALEVAHLRRLLAPPGGRWFPQMILRVGYGRPVSAGPRRPLRDVLLNAPGVALPLRSTAFSRGEPVAAGRRHQR</sequence>
<feature type="domain" description="Nitroreductase" evidence="1">
    <location>
        <begin position="113"/>
        <end position="299"/>
    </location>
</feature>
<dbReference type="Proteomes" id="UP001501444">
    <property type="component" value="Unassembled WGS sequence"/>
</dbReference>
<dbReference type="PANTHER" id="PTHR23026">
    <property type="entry name" value="NADPH NITROREDUCTASE"/>
    <property type="match status" value="1"/>
</dbReference>
<protein>
    <submittedName>
        <fullName evidence="2">Nitroreductase</fullName>
    </submittedName>
</protein>
<dbReference type="InterPro" id="IPR050627">
    <property type="entry name" value="Nitroreductase/BluB"/>
</dbReference>
<gene>
    <name evidence="2" type="ORF">GCM10010170_029530</name>
</gene>